<dbReference type="STRING" id="1776384.GCA_900086585_02951"/>
<proteinExistence type="predicted"/>
<evidence type="ECO:0000313" key="1">
    <source>
        <dbReference type="EMBL" id="RHJ89615.1"/>
    </source>
</evidence>
<evidence type="ECO:0000313" key="2">
    <source>
        <dbReference type="Proteomes" id="UP000284841"/>
    </source>
</evidence>
<gene>
    <name evidence="1" type="ORF">DW099_03310</name>
</gene>
<accession>A0A415E7L0</accession>
<protein>
    <submittedName>
        <fullName evidence="1">Uncharacterized protein</fullName>
    </submittedName>
</protein>
<dbReference type="Proteomes" id="UP000284841">
    <property type="component" value="Unassembled WGS sequence"/>
</dbReference>
<sequence>MEEKKVCGIIGITSDGYPIIMPDHVCRYFEADDTTTYDVKECWYCRYADFRRSNEIMLENSVCRHILNRVKPIR</sequence>
<keyword evidence="2" id="KW-1185">Reference proteome</keyword>
<dbReference type="GeneID" id="83005267"/>
<comment type="caution">
    <text evidence="1">The sequence shown here is derived from an EMBL/GenBank/DDBJ whole genome shotgun (WGS) entry which is preliminary data.</text>
</comment>
<dbReference type="AlphaFoldDB" id="A0A415E7L0"/>
<reference evidence="1 2" key="1">
    <citation type="submission" date="2018-08" db="EMBL/GenBank/DDBJ databases">
        <title>A genome reference for cultivated species of the human gut microbiota.</title>
        <authorList>
            <person name="Zou Y."/>
            <person name="Xue W."/>
            <person name="Luo G."/>
        </authorList>
    </citation>
    <scope>NUCLEOTIDE SEQUENCE [LARGE SCALE GENOMIC DNA]</scope>
    <source>
        <strain evidence="1 2">AM07-24</strain>
    </source>
</reference>
<dbReference type="RefSeq" id="WP_067540120.1">
    <property type="nucleotide sequence ID" value="NZ_AP025567.1"/>
</dbReference>
<dbReference type="EMBL" id="QRMS01000001">
    <property type="protein sequence ID" value="RHJ89615.1"/>
    <property type="molecule type" value="Genomic_DNA"/>
</dbReference>
<dbReference type="OrthoDB" id="2004484at2"/>
<organism evidence="1 2">
    <name type="scientific">Emergencia timonensis</name>
    <dbReference type="NCBI Taxonomy" id="1776384"/>
    <lineage>
        <taxon>Bacteria</taxon>
        <taxon>Bacillati</taxon>
        <taxon>Bacillota</taxon>
        <taxon>Clostridia</taxon>
        <taxon>Peptostreptococcales</taxon>
        <taxon>Anaerovoracaceae</taxon>
        <taxon>Emergencia</taxon>
    </lineage>
</organism>
<name>A0A415E7L0_9FIRM</name>